<comment type="caution">
    <text evidence="3">The sequence shown here is derived from an EMBL/GenBank/DDBJ whole genome shotgun (WGS) entry which is preliminary data.</text>
</comment>
<organism evidence="3 4">
    <name type="scientific">Tistrella bauzanensis</name>
    <dbReference type="NCBI Taxonomy" id="657419"/>
    <lineage>
        <taxon>Bacteria</taxon>
        <taxon>Pseudomonadati</taxon>
        <taxon>Pseudomonadota</taxon>
        <taxon>Alphaproteobacteria</taxon>
        <taxon>Geminicoccales</taxon>
        <taxon>Geminicoccaceae</taxon>
        <taxon>Tistrella</taxon>
    </lineage>
</organism>
<dbReference type="RefSeq" id="WP_229708006.1">
    <property type="nucleotide sequence ID" value="NZ_BMDZ01000022.1"/>
</dbReference>
<dbReference type="InterPro" id="IPR005804">
    <property type="entry name" value="FA_desaturase_dom"/>
</dbReference>
<keyword evidence="1" id="KW-0812">Transmembrane</keyword>
<dbReference type="Pfam" id="PF00487">
    <property type="entry name" value="FA_desaturase"/>
    <property type="match status" value="1"/>
</dbReference>
<feature type="transmembrane region" description="Helical" evidence="1">
    <location>
        <begin position="206"/>
        <end position="224"/>
    </location>
</feature>
<keyword evidence="4" id="KW-1185">Reference proteome</keyword>
<evidence type="ECO:0000256" key="1">
    <source>
        <dbReference type="SAM" id="Phobius"/>
    </source>
</evidence>
<feature type="transmembrane region" description="Helical" evidence="1">
    <location>
        <begin position="230"/>
        <end position="247"/>
    </location>
</feature>
<evidence type="ECO:0000259" key="2">
    <source>
        <dbReference type="Pfam" id="PF00487"/>
    </source>
</evidence>
<reference evidence="4" key="1">
    <citation type="journal article" date="2019" name="Int. J. Syst. Evol. Microbiol.">
        <title>The Global Catalogue of Microorganisms (GCM) 10K type strain sequencing project: providing services to taxonomists for standard genome sequencing and annotation.</title>
        <authorList>
            <consortium name="The Broad Institute Genomics Platform"/>
            <consortium name="The Broad Institute Genome Sequencing Center for Infectious Disease"/>
            <person name="Wu L."/>
            <person name="Ma J."/>
        </authorList>
    </citation>
    <scope>NUCLEOTIDE SEQUENCE [LARGE SCALE GENOMIC DNA]</scope>
    <source>
        <strain evidence="4">CGMCC 1.10188</strain>
    </source>
</reference>
<keyword evidence="1" id="KW-1133">Transmembrane helix</keyword>
<accession>A0ABQ1IGV5</accession>
<gene>
    <name evidence="3" type="ORF">GCM10011505_21930</name>
</gene>
<evidence type="ECO:0000313" key="3">
    <source>
        <dbReference type="EMBL" id="GGB40008.1"/>
    </source>
</evidence>
<sequence length="335" mass="37508">MTDAAIPSGGMAAPHGRAVGEPAGAEAGIETGAALAERRLAPERLRIAADAGFMHIDSGRFVLRMLEQGLIWGIGAWAVLGSGHLAVQVLGAVLIGIVYARNLEFAHECMHFIAFRSRVLNRLVGTALAIPMLTSFEEWRVSHARHHVDVRDEAFAYKPEAIHSWLILWRNLLSIDHFRAALGKCWRAVRGGMPARSRSERRIRDSFRIMSGCLVAAIVVDMAIGRPFFLWLWFIPLIPAAILNFHIQLPEHFGCIMDNGSALLNSRRIVTHPVVSWFVNGNNFHSSHHWLANAPIARLAAIDRIIQADVIYSEPSYRAFFGRYYRDVLRNIRQK</sequence>
<dbReference type="Proteomes" id="UP000603352">
    <property type="component" value="Unassembled WGS sequence"/>
</dbReference>
<dbReference type="EMBL" id="BMDZ01000022">
    <property type="protein sequence ID" value="GGB40008.1"/>
    <property type="molecule type" value="Genomic_DNA"/>
</dbReference>
<name>A0ABQ1IGV5_9PROT</name>
<proteinExistence type="predicted"/>
<feature type="domain" description="Fatty acid desaturase" evidence="2">
    <location>
        <begin position="89"/>
        <end position="319"/>
    </location>
</feature>
<keyword evidence="1" id="KW-0472">Membrane</keyword>
<protein>
    <recommendedName>
        <fullName evidence="2">Fatty acid desaturase domain-containing protein</fullName>
    </recommendedName>
</protein>
<evidence type="ECO:0000313" key="4">
    <source>
        <dbReference type="Proteomes" id="UP000603352"/>
    </source>
</evidence>
<feature type="transmembrane region" description="Helical" evidence="1">
    <location>
        <begin position="70"/>
        <end position="99"/>
    </location>
</feature>